<organism evidence="1 2">
    <name type="scientific">Nesterenkonia massiliensis</name>
    <dbReference type="NCBI Taxonomy" id="1232429"/>
    <lineage>
        <taxon>Bacteria</taxon>
        <taxon>Bacillati</taxon>
        <taxon>Actinomycetota</taxon>
        <taxon>Actinomycetes</taxon>
        <taxon>Micrococcales</taxon>
        <taxon>Micrococcaceae</taxon>
        <taxon>Nesterenkonia</taxon>
    </lineage>
</organism>
<dbReference type="PANTHER" id="PTHR30283:SF4">
    <property type="entry name" value="PEROXIDE STRESS RESISTANCE PROTEIN YAAA"/>
    <property type="match status" value="1"/>
</dbReference>
<dbReference type="InterPro" id="IPR005583">
    <property type="entry name" value="YaaA"/>
</dbReference>
<accession>A0ABT2HR10</accession>
<evidence type="ECO:0000313" key="1">
    <source>
        <dbReference type="EMBL" id="MCT1607133.1"/>
    </source>
</evidence>
<comment type="caution">
    <text evidence="1">The sequence shown here is derived from an EMBL/GenBank/DDBJ whole genome shotgun (WGS) entry which is preliminary data.</text>
</comment>
<keyword evidence="2" id="KW-1185">Reference proteome</keyword>
<evidence type="ECO:0000313" key="2">
    <source>
        <dbReference type="Proteomes" id="UP001205046"/>
    </source>
</evidence>
<dbReference type="EMBL" id="JALXMO010000016">
    <property type="protein sequence ID" value="MCT1607133.1"/>
    <property type="molecule type" value="Genomic_DNA"/>
</dbReference>
<proteinExistence type="predicted"/>
<sequence>MLIFLPPSEGKTPPAHDDGARLDLQALTLPELGSPRAQVLHALMRVSAQEDAQQILKVGAKVMAEVEANTRLAEAPTAAAWQIYAGVLFDALDAGSLSDAQLQRAERQVLIFSGLFGATGFNDRIPAYRLSMDVSLDPLGRLASYWKKELAATMADRVGDQLVVDCRSASYANAFKPAAQQTLMVNNFTVKDGQRKVVTHFAKHARGELTGMLLRAEAEPQTIDDVVAVASQRWTVEIRESDGKKPHQLDLISS</sequence>
<dbReference type="Pfam" id="PF03883">
    <property type="entry name" value="H2O2_YaaD"/>
    <property type="match status" value="1"/>
</dbReference>
<dbReference type="Proteomes" id="UP001205046">
    <property type="component" value="Unassembled WGS sequence"/>
</dbReference>
<reference evidence="1 2" key="1">
    <citation type="submission" date="2022-04" db="EMBL/GenBank/DDBJ databases">
        <title>Human microbiome associated bacterial genomes.</title>
        <authorList>
            <person name="Sandstrom S."/>
            <person name="Salamzade R."/>
            <person name="Kalan L.R."/>
        </authorList>
    </citation>
    <scope>NUCLEOTIDE SEQUENCE [LARGE SCALE GENOMIC DNA]</scope>
    <source>
        <strain evidence="2">p3-SID767</strain>
    </source>
</reference>
<dbReference type="RefSeq" id="WP_260073138.1">
    <property type="nucleotide sequence ID" value="NZ_JALXMO010000016.1"/>
</dbReference>
<name>A0ABT2HR10_9MICC</name>
<protein>
    <submittedName>
        <fullName evidence="1">Peroxide stress protein YaaA</fullName>
    </submittedName>
</protein>
<gene>
    <name evidence="1" type="ORF">M3B43_07295</name>
</gene>
<dbReference type="PANTHER" id="PTHR30283">
    <property type="entry name" value="PEROXIDE STRESS RESPONSE PROTEIN YAAA"/>
    <property type="match status" value="1"/>
</dbReference>